<accession>A0A427ASN8</accession>
<gene>
    <name evidence="2" type="ORF">B296_00000005</name>
</gene>
<feature type="transmembrane region" description="Helical" evidence="1">
    <location>
        <begin position="43"/>
        <end position="64"/>
    </location>
</feature>
<dbReference type="AlphaFoldDB" id="A0A427ASN8"/>
<reference evidence="2 3" key="1">
    <citation type="journal article" date="2014" name="Agronomy (Basel)">
        <title>A Draft Genome Sequence for Ensete ventricosum, the Drought-Tolerant Tree Against Hunger.</title>
        <authorList>
            <person name="Harrison J."/>
            <person name="Moore K.A."/>
            <person name="Paszkiewicz K."/>
            <person name="Jones T."/>
            <person name="Grant M."/>
            <person name="Ambacheew D."/>
            <person name="Muzemil S."/>
            <person name="Studholme D.J."/>
        </authorList>
    </citation>
    <scope>NUCLEOTIDE SEQUENCE [LARGE SCALE GENOMIC DNA]</scope>
</reference>
<feature type="transmembrane region" description="Helical" evidence="1">
    <location>
        <begin position="76"/>
        <end position="97"/>
    </location>
</feature>
<protein>
    <submittedName>
        <fullName evidence="2">Uncharacterized protein</fullName>
    </submittedName>
</protein>
<proteinExistence type="predicted"/>
<keyword evidence="1" id="KW-0472">Membrane</keyword>
<evidence type="ECO:0000313" key="2">
    <source>
        <dbReference type="EMBL" id="RRT79225.1"/>
    </source>
</evidence>
<dbReference type="EMBL" id="AMZH03001461">
    <property type="protein sequence ID" value="RRT79225.1"/>
    <property type="molecule type" value="Genomic_DNA"/>
</dbReference>
<keyword evidence="1" id="KW-1133">Transmembrane helix</keyword>
<evidence type="ECO:0000256" key="1">
    <source>
        <dbReference type="SAM" id="Phobius"/>
    </source>
</evidence>
<organism evidence="2 3">
    <name type="scientific">Ensete ventricosum</name>
    <name type="common">Abyssinian banana</name>
    <name type="synonym">Musa ensete</name>
    <dbReference type="NCBI Taxonomy" id="4639"/>
    <lineage>
        <taxon>Eukaryota</taxon>
        <taxon>Viridiplantae</taxon>
        <taxon>Streptophyta</taxon>
        <taxon>Embryophyta</taxon>
        <taxon>Tracheophyta</taxon>
        <taxon>Spermatophyta</taxon>
        <taxon>Magnoliopsida</taxon>
        <taxon>Liliopsida</taxon>
        <taxon>Zingiberales</taxon>
        <taxon>Musaceae</taxon>
        <taxon>Ensete</taxon>
    </lineage>
</organism>
<comment type="caution">
    <text evidence="2">The sequence shown here is derived from an EMBL/GenBank/DDBJ whole genome shotgun (WGS) entry which is preliminary data.</text>
</comment>
<sequence>MGDRLFYKSKQGALEARRRSYQLIPAHTSSYTFADLAFSLPRLIPLSTLMISLLYSTALSQSISLDYNFTDLLTPVLLRLTLLETTLPLLTSILYLVTKSVIHGYDPGACRGTEPT</sequence>
<evidence type="ECO:0000313" key="3">
    <source>
        <dbReference type="Proteomes" id="UP000287651"/>
    </source>
</evidence>
<name>A0A427ASN8_ENSVE</name>
<keyword evidence="1" id="KW-0812">Transmembrane</keyword>
<dbReference type="Proteomes" id="UP000287651">
    <property type="component" value="Unassembled WGS sequence"/>
</dbReference>